<evidence type="ECO:0000313" key="2">
    <source>
        <dbReference type="EMBL" id="GMT05127.1"/>
    </source>
</evidence>
<evidence type="ECO:0008006" key="4">
    <source>
        <dbReference type="Google" id="ProtNLM"/>
    </source>
</evidence>
<feature type="compositionally biased region" description="Basic and acidic residues" evidence="1">
    <location>
        <begin position="37"/>
        <end position="120"/>
    </location>
</feature>
<evidence type="ECO:0000256" key="1">
    <source>
        <dbReference type="SAM" id="MobiDB-lite"/>
    </source>
</evidence>
<dbReference type="AlphaFoldDB" id="A0AAV5UFT7"/>
<keyword evidence="3" id="KW-1185">Reference proteome</keyword>
<organism evidence="2 3">
    <name type="scientific">Pristionchus entomophagus</name>
    <dbReference type="NCBI Taxonomy" id="358040"/>
    <lineage>
        <taxon>Eukaryota</taxon>
        <taxon>Metazoa</taxon>
        <taxon>Ecdysozoa</taxon>
        <taxon>Nematoda</taxon>
        <taxon>Chromadorea</taxon>
        <taxon>Rhabditida</taxon>
        <taxon>Rhabditina</taxon>
        <taxon>Diplogasteromorpha</taxon>
        <taxon>Diplogasteroidea</taxon>
        <taxon>Neodiplogasteridae</taxon>
        <taxon>Pristionchus</taxon>
    </lineage>
</organism>
<dbReference type="Proteomes" id="UP001432027">
    <property type="component" value="Unassembled WGS sequence"/>
</dbReference>
<gene>
    <name evidence="2" type="ORF">PENTCL1PPCAC_27301</name>
</gene>
<sequence>LFIPLLVEVEFVAPPVETEQEYENERRRLEEELNAMRLEHSQQMREILDTAREDEEKRKKEEEQRSKEHENLMSEMLEQRRRESEQRRVDEEARIIADREARRQEKEEQNKKEEEKKKEREKIMAEEKKMCDIYNIFVLMTCPQSDVFRWEAKQRAIDEDLDQTREQYAEASNVIREERDAKLFRIAEERQKDRDEFDEKLRIERQRRASAHEVLRNRFRSQMAELYKRIHFGLWTKYIEAQWSNRLDSLR</sequence>
<evidence type="ECO:0000313" key="3">
    <source>
        <dbReference type="Proteomes" id="UP001432027"/>
    </source>
</evidence>
<comment type="caution">
    <text evidence="2">The sequence shown here is derived from an EMBL/GenBank/DDBJ whole genome shotgun (WGS) entry which is preliminary data.</text>
</comment>
<dbReference type="EMBL" id="BTSX01000006">
    <property type="protein sequence ID" value="GMT05127.1"/>
    <property type="molecule type" value="Genomic_DNA"/>
</dbReference>
<name>A0AAV5UFT7_9BILA</name>
<feature type="region of interest" description="Disordered" evidence="1">
    <location>
        <begin position="33"/>
        <end position="120"/>
    </location>
</feature>
<feature type="non-terminal residue" evidence="2">
    <location>
        <position position="1"/>
    </location>
</feature>
<protein>
    <recommendedName>
        <fullName evidence="4">Trichohyalin-plectin-homology domain-containing protein</fullName>
    </recommendedName>
</protein>
<accession>A0AAV5UFT7</accession>
<feature type="non-terminal residue" evidence="2">
    <location>
        <position position="251"/>
    </location>
</feature>
<proteinExistence type="predicted"/>
<reference evidence="2" key="1">
    <citation type="submission" date="2023-10" db="EMBL/GenBank/DDBJ databases">
        <title>Genome assembly of Pristionchus species.</title>
        <authorList>
            <person name="Yoshida K."/>
            <person name="Sommer R.J."/>
        </authorList>
    </citation>
    <scope>NUCLEOTIDE SEQUENCE</scope>
    <source>
        <strain evidence="2">RS0144</strain>
    </source>
</reference>